<dbReference type="EMBL" id="DSRU01000092">
    <property type="protein sequence ID" value="HFM97560.1"/>
    <property type="molecule type" value="Genomic_DNA"/>
</dbReference>
<accession>A0A7C3PGS8</accession>
<evidence type="ECO:0000313" key="1">
    <source>
        <dbReference type="EMBL" id="HFM97560.1"/>
    </source>
</evidence>
<protein>
    <submittedName>
        <fullName evidence="1">Uncharacterized protein</fullName>
    </submittedName>
</protein>
<dbReference type="AlphaFoldDB" id="A0A7C3PGS8"/>
<proteinExistence type="predicted"/>
<comment type="caution">
    <text evidence="1">The sequence shown here is derived from an EMBL/GenBank/DDBJ whole genome shotgun (WGS) entry which is preliminary data.</text>
</comment>
<organism evidence="1">
    <name type="scientific">Oscillatoriales cyanobacterium SpSt-418</name>
    <dbReference type="NCBI Taxonomy" id="2282169"/>
    <lineage>
        <taxon>Bacteria</taxon>
        <taxon>Bacillati</taxon>
        <taxon>Cyanobacteriota</taxon>
        <taxon>Cyanophyceae</taxon>
        <taxon>Oscillatoriophycideae</taxon>
        <taxon>Oscillatoriales</taxon>
    </lineage>
</organism>
<reference evidence="1" key="1">
    <citation type="journal article" date="2020" name="mSystems">
        <title>Genome- and Community-Level Interaction Insights into Carbon Utilization and Element Cycling Functions of Hydrothermarchaeota in Hydrothermal Sediment.</title>
        <authorList>
            <person name="Zhou Z."/>
            <person name="Liu Y."/>
            <person name="Xu W."/>
            <person name="Pan J."/>
            <person name="Luo Z.H."/>
            <person name="Li M."/>
        </authorList>
    </citation>
    <scope>NUCLEOTIDE SEQUENCE [LARGE SCALE GENOMIC DNA]</scope>
    <source>
        <strain evidence="1">SpSt-418</strain>
    </source>
</reference>
<sequence length="177" mass="19269">MQQKYFSDTEWLTLLQAPGQAALAVILADKTDPVNFLKELRLATQILHDEQNREDISNSLINSLNGALNESDASTGLQPDDLLLRKEFNLMSQIRALASASEGRKLAIAHIKQVAEIMASKLSVNEATEVKTWLMSVAQKVAEAVKEEGFLGIGGERISGSEHAVLSDLEKALALKA</sequence>
<gene>
    <name evidence="1" type="ORF">ENR64_07290</name>
</gene>
<name>A0A7C3PGS8_9CYAN</name>